<accession>A0ABS1SS87</accession>
<evidence type="ECO:0000259" key="2">
    <source>
        <dbReference type="Pfam" id="PF03724"/>
    </source>
</evidence>
<reference evidence="3 4" key="1">
    <citation type="submission" date="2018-09" db="EMBL/GenBank/DDBJ databases">
        <title>Comparative genomics of Leucobacter spp.</title>
        <authorList>
            <person name="Reis A.C."/>
            <person name="Kolvenbach B.A."/>
            <person name="Corvini P.F.X."/>
            <person name="Nunes O.C."/>
        </authorList>
    </citation>
    <scope>NUCLEOTIDE SEQUENCE [LARGE SCALE GENOMIC DNA]</scope>
    <source>
        <strain evidence="3 4">L-1</strain>
    </source>
</reference>
<keyword evidence="4" id="KW-1185">Reference proteome</keyword>
<dbReference type="Proteomes" id="UP001646141">
    <property type="component" value="Unassembled WGS sequence"/>
</dbReference>
<evidence type="ECO:0000313" key="4">
    <source>
        <dbReference type="Proteomes" id="UP001646141"/>
    </source>
</evidence>
<organism evidence="3 4">
    <name type="scientific">Leucobacter chromiireducens subsp. chromiireducens</name>
    <dbReference type="NCBI Taxonomy" id="660067"/>
    <lineage>
        <taxon>Bacteria</taxon>
        <taxon>Bacillati</taxon>
        <taxon>Actinomycetota</taxon>
        <taxon>Actinomycetes</taxon>
        <taxon>Micrococcales</taxon>
        <taxon>Microbacteriaceae</taxon>
        <taxon>Leucobacter</taxon>
    </lineage>
</organism>
<comment type="caution">
    <text evidence="3">The sequence shown here is derived from an EMBL/GenBank/DDBJ whole genome shotgun (WGS) entry which is preliminary data.</text>
</comment>
<gene>
    <name evidence="3" type="ORF">D3226_08675</name>
</gene>
<dbReference type="Pfam" id="PF03724">
    <property type="entry name" value="META"/>
    <property type="match status" value="1"/>
</dbReference>
<evidence type="ECO:0000256" key="1">
    <source>
        <dbReference type="SAM" id="SignalP"/>
    </source>
</evidence>
<dbReference type="InterPro" id="IPR005184">
    <property type="entry name" value="DUF306_Meta_HslJ"/>
</dbReference>
<protein>
    <submittedName>
        <fullName evidence="3">META domain-containing protein</fullName>
    </submittedName>
</protein>
<feature type="domain" description="DUF306" evidence="2">
    <location>
        <begin position="37"/>
        <end position="112"/>
    </location>
</feature>
<sequence>MRRALLTAATVSAAAVLALSGCAAGPSFTGSWKGSGEHAPTLEITEDGAFNGSDGCNTMVGAGTVDAGTFDFGRYATTRKFCEGVDTWLSLAGTATVDGNTLTVLDRDGGELGTLTRAK</sequence>
<dbReference type="PROSITE" id="PS51257">
    <property type="entry name" value="PROKAR_LIPOPROTEIN"/>
    <property type="match status" value="1"/>
</dbReference>
<dbReference type="Gene3D" id="2.40.128.270">
    <property type="match status" value="1"/>
</dbReference>
<feature type="chain" id="PRO_5045794566" evidence="1">
    <location>
        <begin position="24"/>
        <end position="119"/>
    </location>
</feature>
<keyword evidence="1" id="KW-0732">Signal</keyword>
<feature type="signal peptide" evidence="1">
    <location>
        <begin position="1"/>
        <end position="23"/>
    </location>
</feature>
<dbReference type="RefSeq" id="WP_202382116.1">
    <property type="nucleotide sequence ID" value="NZ_BAAAMA010000002.1"/>
</dbReference>
<dbReference type="InterPro" id="IPR038670">
    <property type="entry name" value="HslJ-like_sf"/>
</dbReference>
<proteinExistence type="predicted"/>
<evidence type="ECO:0000313" key="3">
    <source>
        <dbReference type="EMBL" id="MBL3690032.1"/>
    </source>
</evidence>
<dbReference type="EMBL" id="QYAD01000002">
    <property type="protein sequence ID" value="MBL3690032.1"/>
    <property type="molecule type" value="Genomic_DNA"/>
</dbReference>
<name>A0ABS1SS87_9MICO</name>